<sequence length="176" mass="19973">MDTLSFPLGPFTPEDCPTPDTRAACIADIASLPADLRASLTSLTDEQLLVPYRPGGWTVKQVVHHMADNDMNAYIRFKRGLTEEAPIAGSYRQDVWAELADYRDTRIDTSLLLMEALHERFVILLRSLAPADFARPVTSPTHGDMTLEITMQRYAWHNRHHLAQIQSLKDRMGWII</sequence>
<dbReference type="InterPro" id="IPR034660">
    <property type="entry name" value="DinB/YfiT-like"/>
</dbReference>
<feature type="domain" description="DinB-like" evidence="1">
    <location>
        <begin position="33"/>
        <end position="165"/>
    </location>
</feature>
<keyword evidence="2" id="KW-0378">Hydrolase</keyword>
<protein>
    <submittedName>
        <fullName evidence="2">Metal-dependent hydrolase</fullName>
    </submittedName>
</protein>
<dbReference type="Gene3D" id="1.20.120.450">
    <property type="entry name" value="dinb family like domain"/>
    <property type="match status" value="1"/>
</dbReference>
<evidence type="ECO:0000313" key="2">
    <source>
        <dbReference type="EMBL" id="AIQ63850.1"/>
    </source>
</evidence>
<name>A0A089LUQ7_9BACL</name>
<dbReference type="NCBIfam" id="NF009807">
    <property type="entry name" value="PRK13291.1"/>
    <property type="match status" value="1"/>
</dbReference>
<dbReference type="Pfam" id="PF12867">
    <property type="entry name" value="DinB_2"/>
    <property type="match status" value="1"/>
</dbReference>
<evidence type="ECO:0000313" key="3">
    <source>
        <dbReference type="Proteomes" id="UP000029507"/>
    </source>
</evidence>
<proteinExistence type="predicted"/>
<dbReference type="STRING" id="169760.PSTEL_12900"/>
<dbReference type="AlphaFoldDB" id="A0A089LUQ7"/>
<dbReference type="HOGENOM" id="CLU_105789_1_0_9"/>
<accession>A0A089LUQ7</accession>
<reference evidence="2 3" key="1">
    <citation type="submission" date="2014-08" db="EMBL/GenBank/DDBJ databases">
        <title>Comparative genomics of the Paenibacillus odorifer group.</title>
        <authorList>
            <person name="den Bakker H.C."/>
            <person name="Tsai Y.-C."/>
            <person name="Martin N."/>
            <person name="Korlach J."/>
            <person name="Wiedmann M."/>
        </authorList>
    </citation>
    <scope>NUCLEOTIDE SEQUENCE [LARGE SCALE GENOMIC DNA]</scope>
    <source>
        <strain evidence="2 3">DSM 14472</strain>
    </source>
</reference>
<organism evidence="2 3">
    <name type="scientific">Paenibacillus stellifer</name>
    <dbReference type="NCBI Taxonomy" id="169760"/>
    <lineage>
        <taxon>Bacteria</taxon>
        <taxon>Bacillati</taxon>
        <taxon>Bacillota</taxon>
        <taxon>Bacilli</taxon>
        <taxon>Bacillales</taxon>
        <taxon>Paenibacillaceae</taxon>
        <taxon>Paenibacillus</taxon>
    </lineage>
</organism>
<dbReference type="OrthoDB" id="9796039at2"/>
<dbReference type="RefSeq" id="WP_038695683.1">
    <property type="nucleotide sequence ID" value="NZ_CP009286.1"/>
</dbReference>
<keyword evidence="3" id="KW-1185">Reference proteome</keyword>
<dbReference type="EMBL" id="CP009286">
    <property type="protein sequence ID" value="AIQ63850.1"/>
    <property type="molecule type" value="Genomic_DNA"/>
</dbReference>
<dbReference type="InterPro" id="IPR024775">
    <property type="entry name" value="DinB-like"/>
</dbReference>
<gene>
    <name evidence="2" type="ORF">PSTEL_12900</name>
</gene>
<evidence type="ECO:0000259" key="1">
    <source>
        <dbReference type="Pfam" id="PF12867"/>
    </source>
</evidence>
<dbReference type="KEGG" id="pste:PSTEL_12900"/>
<dbReference type="GO" id="GO:0016787">
    <property type="term" value="F:hydrolase activity"/>
    <property type="evidence" value="ECO:0007669"/>
    <property type="project" value="UniProtKB-KW"/>
</dbReference>
<dbReference type="Proteomes" id="UP000029507">
    <property type="component" value="Chromosome"/>
</dbReference>
<dbReference type="SUPFAM" id="SSF109854">
    <property type="entry name" value="DinB/YfiT-like putative metalloenzymes"/>
    <property type="match status" value="1"/>
</dbReference>